<evidence type="ECO:0000313" key="1">
    <source>
        <dbReference type="EMBL" id="KAH7850166.1"/>
    </source>
</evidence>
<name>A0ACB7Y9Z1_9ERIC</name>
<keyword evidence="2" id="KW-1185">Reference proteome</keyword>
<dbReference type="EMBL" id="CM037157">
    <property type="protein sequence ID" value="KAH7850166.1"/>
    <property type="molecule type" value="Genomic_DNA"/>
</dbReference>
<sequence length="280" mass="28593">MAKSLTLAIFIITTILAALHQTTVAQELHEGTGTFGPTGSLAASPLSPISPVAASTRAPRTFVVGDGLGWTVPPGGPMFYPGWAVKYIMYVGDTLVFNFINGTDDVAEITDAAYGPCNTTNPIFTLTTSPAKITLTTAGPTFFTSTYPGHCSAGQKFALFVQGSSIAEPPQAHSTTAVFNFVNGATDVVGVLSTSASCDTLTTEAASNPLVHLTTSPAKYTLTTEGGTFFTSTYPGQCSSGQILGFLTQGTSIAVPPQADSPTPGGPISSPSSSAPSPAL</sequence>
<accession>A0ACB7Y9Z1</accession>
<organism evidence="1 2">
    <name type="scientific">Vaccinium darrowii</name>
    <dbReference type="NCBI Taxonomy" id="229202"/>
    <lineage>
        <taxon>Eukaryota</taxon>
        <taxon>Viridiplantae</taxon>
        <taxon>Streptophyta</taxon>
        <taxon>Embryophyta</taxon>
        <taxon>Tracheophyta</taxon>
        <taxon>Spermatophyta</taxon>
        <taxon>Magnoliopsida</taxon>
        <taxon>eudicotyledons</taxon>
        <taxon>Gunneridae</taxon>
        <taxon>Pentapetalae</taxon>
        <taxon>asterids</taxon>
        <taxon>Ericales</taxon>
        <taxon>Ericaceae</taxon>
        <taxon>Vaccinioideae</taxon>
        <taxon>Vaccinieae</taxon>
        <taxon>Vaccinium</taxon>
    </lineage>
</organism>
<comment type="caution">
    <text evidence="1">The sequence shown here is derived from an EMBL/GenBank/DDBJ whole genome shotgun (WGS) entry which is preliminary data.</text>
</comment>
<proteinExistence type="predicted"/>
<reference evidence="1 2" key="1">
    <citation type="journal article" date="2021" name="Hortic Res">
        <title>High-quality reference genome and annotation aids understanding of berry development for evergreen blueberry (Vaccinium darrowii).</title>
        <authorList>
            <person name="Yu J."/>
            <person name="Hulse-Kemp A.M."/>
            <person name="Babiker E."/>
            <person name="Staton M."/>
        </authorList>
    </citation>
    <scope>NUCLEOTIDE SEQUENCE [LARGE SCALE GENOMIC DNA]</scope>
    <source>
        <strain evidence="2">cv. NJ 8807/NJ 8810</strain>
        <tissue evidence="1">Young leaf</tissue>
    </source>
</reference>
<dbReference type="Proteomes" id="UP000828048">
    <property type="component" value="Chromosome 7"/>
</dbReference>
<protein>
    <submittedName>
        <fullName evidence="1">Uncharacterized protein</fullName>
    </submittedName>
</protein>
<gene>
    <name evidence="1" type="ORF">Vadar_028704</name>
</gene>
<evidence type="ECO:0000313" key="2">
    <source>
        <dbReference type="Proteomes" id="UP000828048"/>
    </source>
</evidence>